<evidence type="ECO:0000313" key="2">
    <source>
        <dbReference type="Proteomes" id="UP000005237"/>
    </source>
</evidence>
<reference evidence="1" key="2">
    <citation type="submission" date="2022-06" db="UniProtKB">
        <authorList>
            <consortium name="EnsemblMetazoa"/>
        </authorList>
    </citation>
    <scope>IDENTIFICATION</scope>
    <source>
        <strain evidence="1">DF5081</strain>
    </source>
</reference>
<dbReference type="AlphaFoldDB" id="A0A8R1E756"/>
<dbReference type="Proteomes" id="UP000005237">
    <property type="component" value="Unassembled WGS sequence"/>
</dbReference>
<keyword evidence="2" id="KW-1185">Reference proteome</keyword>
<reference evidence="2" key="1">
    <citation type="submission" date="2010-08" db="EMBL/GenBank/DDBJ databases">
        <authorList>
            <consortium name="Caenorhabditis japonica Sequencing Consortium"/>
            <person name="Wilson R.K."/>
        </authorList>
    </citation>
    <scope>NUCLEOTIDE SEQUENCE [LARGE SCALE GENOMIC DNA]</scope>
    <source>
        <strain evidence="2">DF5081</strain>
    </source>
</reference>
<sequence length="69" mass="7884">MAFTKCVLNRIQTTLEEAQSIEQPGFRRFFSTMDYIDSIQRMLKVGSTRYLANAVECCADLRGYSSFCA</sequence>
<accession>A0A8R1E756</accession>
<proteinExistence type="predicted"/>
<organism evidence="1 2">
    <name type="scientific">Caenorhabditis japonica</name>
    <dbReference type="NCBI Taxonomy" id="281687"/>
    <lineage>
        <taxon>Eukaryota</taxon>
        <taxon>Metazoa</taxon>
        <taxon>Ecdysozoa</taxon>
        <taxon>Nematoda</taxon>
        <taxon>Chromadorea</taxon>
        <taxon>Rhabditida</taxon>
        <taxon>Rhabditina</taxon>
        <taxon>Rhabditomorpha</taxon>
        <taxon>Rhabditoidea</taxon>
        <taxon>Rhabditidae</taxon>
        <taxon>Peloderinae</taxon>
        <taxon>Caenorhabditis</taxon>
    </lineage>
</organism>
<protein>
    <submittedName>
        <fullName evidence="1">Uncharacterized protein</fullName>
    </submittedName>
</protein>
<name>A0A8R1E756_CAEJA</name>
<evidence type="ECO:0000313" key="1">
    <source>
        <dbReference type="EnsemblMetazoa" id="CJA25369.1"/>
    </source>
</evidence>
<dbReference type="EnsemblMetazoa" id="CJA25369.1">
    <property type="protein sequence ID" value="CJA25369.1"/>
    <property type="gene ID" value="WBGene00180941"/>
</dbReference>